<dbReference type="InterPro" id="IPR046335">
    <property type="entry name" value="LacI/GalR-like_sensor"/>
</dbReference>
<evidence type="ECO:0000256" key="2">
    <source>
        <dbReference type="ARBA" id="ARBA00023125"/>
    </source>
</evidence>
<evidence type="ECO:0000313" key="6">
    <source>
        <dbReference type="Proteomes" id="UP001165405"/>
    </source>
</evidence>
<dbReference type="SMART" id="SM00354">
    <property type="entry name" value="HTH_LACI"/>
    <property type="match status" value="1"/>
</dbReference>
<dbReference type="PROSITE" id="PS50932">
    <property type="entry name" value="HTH_LACI_2"/>
    <property type="match status" value="1"/>
</dbReference>
<dbReference type="CDD" id="cd01392">
    <property type="entry name" value="HTH_LacI"/>
    <property type="match status" value="1"/>
</dbReference>
<name>A0AA41U5D8_9MICO</name>
<feature type="domain" description="HTH lacI-type" evidence="4">
    <location>
        <begin position="10"/>
        <end position="65"/>
    </location>
</feature>
<dbReference type="PANTHER" id="PTHR30146">
    <property type="entry name" value="LACI-RELATED TRANSCRIPTIONAL REPRESSOR"/>
    <property type="match status" value="1"/>
</dbReference>
<sequence length="344" mass="36474">MNDLATSRPARLADVARLAGVSAATASRALNGSDRGVREANRVRVLEAAKTLGYTANIAAQAVARGRSRGVTLLAKGMPDDYANPITAGVLAATQRRGLPFTLISAGTDPVDLVDAVNLARGHRPEILMITGGRTTDDVTIPALVEALQRYEAEGGRVVLVTQEGLPFDTVAYANRKGGYDMATALVGLGYRDLAVISGLRHGLTQRDRTEGFVAGLADAGIELPADRILIGDFNRDAAYAMTGDLLRRNVAVDAIFAVNDSMALGVLTFLRDTGDPRRVAVAGFDDIKALRDVTPSLTTVHLSWEQVAEEALTLATSPRGDRPRTRVVEGHVIVRESTPPVSS</sequence>
<dbReference type="PROSITE" id="PS00356">
    <property type="entry name" value="HTH_LACI_1"/>
    <property type="match status" value="1"/>
</dbReference>
<evidence type="ECO:0000259" key="4">
    <source>
        <dbReference type="PROSITE" id="PS50932"/>
    </source>
</evidence>
<dbReference type="PANTHER" id="PTHR30146:SF153">
    <property type="entry name" value="LACTOSE OPERON REPRESSOR"/>
    <property type="match status" value="1"/>
</dbReference>
<dbReference type="RefSeq" id="WP_236087637.1">
    <property type="nucleotide sequence ID" value="NZ_JAKGSG010000011.1"/>
</dbReference>
<evidence type="ECO:0000313" key="5">
    <source>
        <dbReference type="EMBL" id="MCF4119923.1"/>
    </source>
</evidence>
<comment type="caution">
    <text evidence="5">The sequence shown here is derived from an EMBL/GenBank/DDBJ whole genome shotgun (WGS) entry which is preliminary data.</text>
</comment>
<dbReference type="InterPro" id="IPR010982">
    <property type="entry name" value="Lambda_DNA-bd_dom_sf"/>
</dbReference>
<dbReference type="AlphaFoldDB" id="A0AA41U5D8"/>
<dbReference type="Gene3D" id="1.10.260.40">
    <property type="entry name" value="lambda repressor-like DNA-binding domains"/>
    <property type="match status" value="1"/>
</dbReference>
<accession>A0AA41U5D8</accession>
<dbReference type="Pfam" id="PF00356">
    <property type="entry name" value="LacI"/>
    <property type="match status" value="1"/>
</dbReference>
<proteinExistence type="predicted"/>
<dbReference type="GO" id="GO:0000976">
    <property type="term" value="F:transcription cis-regulatory region binding"/>
    <property type="evidence" value="ECO:0007669"/>
    <property type="project" value="TreeGrafter"/>
</dbReference>
<dbReference type="InterPro" id="IPR028082">
    <property type="entry name" value="Peripla_BP_I"/>
</dbReference>
<dbReference type="Proteomes" id="UP001165405">
    <property type="component" value="Unassembled WGS sequence"/>
</dbReference>
<dbReference type="SUPFAM" id="SSF47413">
    <property type="entry name" value="lambda repressor-like DNA-binding domains"/>
    <property type="match status" value="1"/>
</dbReference>
<dbReference type="GO" id="GO:0003700">
    <property type="term" value="F:DNA-binding transcription factor activity"/>
    <property type="evidence" value="ECO:0007669"/>
    <property type="project" value="TreeGrafter"/>
</dbReference>
<keyword evidence="1" id="KW-0805">Transcription regulation</keyword>
<evidence type="ECO:0000256" key="3">
    <source>
        <dbReference type="ARBA" id="ARBA00023163"/>
    </source>
</evidence>
<keyword evidence="3" id="KW-0804">Transcription</keyword>
<gene>
    <name evidence="5" type="ORF">L1785_02925</name>
</gene>
<keyword evidence="2" id="KW-0238">DNA-binding</keyword>
<dbReference type="InterPro" id="IPR000843">
    <property type="entry name" value="HTH_LacI"/>
</dbReference>
<dbReference type="Gene3D" id="3.40.50.2300">
    <property type="match status" value="2"/>
</dbReference>
<evidence type="ECO:0000256" key="1">
    <source>
        <dbReference type="ARBA" id="ARBA00023015"/>
    </source>
</evidence>
<keyword evidence="6" id="KW-1185">Reference proteome</keyword>
<dbReference type="SUPFAM" id="SSF53822">
    <property type="entry name" value="Periplasmic binding protein-like I"/>
    <property type="match status" value="1"/>
</dbReference>
<dbReference type="EMBL" id="JAKGSG010000011">
    <property type="protein sequence ID" value="MCF4119923.1"/>
    <property type="molecule type" value="Genomic_DNA"/>
</dbReference>
<dbReference type="Pfam" id="PF13377">
    <property type="entry name" value="Peripla_BP_3"/>
    <property type="match status" value="1"/>
</dbReference>
<reference evidence="5" key="1">
    <citation type="submission" date="2022-01" db="EMBL/GenBank/DDBJ databases">
        <title>Antribacter sp. nov., isolated from Guizhou of China.</title>
        <authorList>
            <person name="Chengliang C."/>
            <person name="Ya Z."/>
        </authorList>
    </citation>
    <scope>NUCLEOTIDE SEQUENCE</scope>
    <source>
        <strain evidence="5">KLBMP 9083</strain>
    </source>
</reference>
<protein>
    <submittedName>
        <fullName evidence="5">LacI family transcriptional regulator</fullName>
    </submittedName>
</protein>
<organism evidence="5 6">
    <name type="scientific">Antribacter soli</name>
    <dbReference type="NCBI Taxonomy" id="2910976"/>
    <lineage>
        <taxon>Bacteria</taxon>
        <taxon>Bacillati</taxon>
        <taxon>Actinomycetota</taxon>
        <taxon>Actinomycetes</taxon>
        <taxon>Micrococcales</taxon>
        <taxon>Promicromonosporaceae</taxon>
        <taxon>Antribacter</taxon>
    </lineage>
</organism>
<dbReference type="CDD" id="cd06267">
    <property type="entry name" value="PBP1_LacI_sugar_binding-like"/>
    <property type="match status" value="1"/>
</dbReference>